<comment type="caution">
    <text evidence="2">The sequence shown here is derived from an EMBL/GenBank/DDBJ whole genome shotgun (WGS) entry which is preliminary data.</text>
</comment>
<dbReference type="InterPro" id="IPR016181">
    <property type="entry name" value="Acyl_CoA_acyltransferase"/>
</dbReference>
<feature type="domain" description="N-acyl amino acid synthase FeeM catalytic core" evidence="1">
    <location>
        <begin position="56"/>
        <end position="207"/>
    </location>
</feature>
<dbReference type="SUPFAM" id="SSF55729">
    <property type="entry name" value="Acyl-CoA N-acyltransferases (Nat)"/>
    <property type="match status" value="1"/>
</dbReference>
<evidence type="ECO:0000313" key="3">
    <source>
        <dbReference type="Proteomes" id="UP000238650"/>
    </source>
</evidence>
<name>A0A2S9QQT1_9MICO</name>
<protein>
    <recommendedName>
        <fullName evidence="1">N-acyl amino acid synthase FeeM catalytic core domain-containing protein</fullName>
    </recommendedName>
</protein>
<gene>
    <name evidence="2" type="ORF">B4915_02440</name>
</gene>
<accession>A0A2S9QQT1</accession>
<keyword evidence="3" id="KW-1185">Reference proteome</keyword>
<dbReference type="OrthoDB" id="4987350at2"/>
<dbReference type="Proteomes" id="UP000238650">
    <property type="component" value="Unassembled WGS sequence"/>
</dbReference>
<dbReference type="Gene3D" id="3.40.630.30">
    <property type="match status" value="1"/>
</dbReference>
<dbReference type="AlphaFoldDB" id="A0A2S9QQT1"/>
<evidence type="ECO:0000313" key="2">
    <source>
        <dbReference type="EMBL" id="PRI11953.1"/>
    </source>
</evidence>
<proteinExistence type="predicted"/>
<dbReference type="InterPro" id="IPR054597">
    <property type="entry name" value="FeeM_cat"/>
</dbReference>
<dbReference type="Pfam" id="PF21926">
    <property type="entry name" value="FeeM"/>
    <property type="match status" value="1"/>
</dbReference>
<dbReference type="EMBL" id="MWZD01000013">
    <property type="protein sequence ID" value="PRI11953.1"/>
    <property type="molecule type" value="Genomic_DNA"/>
</dbReference>
<organism evidence="2 3">
    <name type="scientific">Leucobacter massiliensis</name>
    <dbReference type="NCBI Taxonomy" id="1686285"/>
    <lineage>
        <taxon>Bacteria</taxon>
        <taxon>Bacillati</taxon>
        <taxon>Actinomycetota</taxon>
        <taxon>Actinomycetes</taxon>
        <taxon>Micrococcales</taxon>
        <taxon>Microbacteriaceae</taxon>
        <taxon>Leucobacter</taxon>
    </lineage>
</organism>
<sequence>MPALSQIDRSVSNHDVIPVLESTVFDDAPTARLAGGLIARDGIALPGFEREFAAHFQLRRKVYVEQTGQLSVSELDADGTDRDPDDARSVTFGVFENHRSGTRLVGVARLILRGEHRPLPIEEYCPDALLPGEAGATSVEVSRVIARHESAGVQALVQAHLFALMLAHLSRHRLGRTFAILEPWLERHVKGLLSISRLGEPRYIEHYLDDNVPIEVDVPASIERVGEHYPALVERYRDAEPAISTFGRTRTGAASGRAA</sequence>
<reference evidence="2 3" key="1">
    <citation type="journal article" date="2017" name="New Microbes New Infect">
        <title>Genome sequence of 'Leucobacter massiliensis' sp. nov. isolated from human pharynx after travel to the 2014 Hajj.</title>
        <authorList>
            <person name="Leangapichart T."/>
            <person name="Gautret P."/>
            <person name="Nguyen T.T."/>
            <person name="Armstrong N."/>
            <person name="Rolain J.M."/>
        </authorList>
    </citation>
    <scope>NUCLEOTIDE SEQUENCE [LARGE SCALE GENOMIC DNA]</scope>
    <source>
        <strain evidence="2 3">122RC15</strain>
    </source>
</reference>
<evidence type="ECO:0000259" key="1">
    <source>
        <dbReference type="Pfam" id="PF21926"/>
    </source>
</evidence>